<dbReference type="EMBL" id="LKAM01000007">
    <property type="protein sequence ID" value="KUM47299.1"/>
    <property type="molecule type" value="Genomic_DNA"/>
</dbReference>
<protein>
    <submittedName>
        <fullName evidence="1">Uncharacterized protein</fullName>
    </submittedName>
</protein>
<name>A0A101LXR2_PICGL</name>
<keyword evidence="1" id="KW-0496">Mitochondrion</keyword>
<geneLocation type="mitochondrion" evidence="1"/>
<accession>A0A101LXR2</accession>
<evidence type="ECO:0000313" key="1">
    <source>
        <dbReference type="EMBL" id="KUM47299.1"/>
    </source>
</evidence>
<gene>
    <name evidence="1" type="ORF">ABT39_MTgene5484</name>
</gene>
<dbReference type="AlphaFoldDB" id="A0A101LXR2"/>
<organism evidence="1">
    <name type="scientific">Picea glauca</name>
    <name type="common">White spruce</name>
    <name type="synonym">Pinus glauca</name>
    <dbReference type="NCBI Taxonomy" id="3330"/>
    <lineage>
        <taxon>Eukaryota</taxon>
        <taxon>Viridiplantae</taxon>
        <taxon>Streptophyta</taxon>
        <taxon>Embryophyta</taxon>
        <taxon>Tracheophyta</taxon>
        <taxon>Spermatophyta</taxon>
        <taxon>Pinopsida</taxon>
        <taxon>Pinidae</taxon>
        <taxon>Conifers I</taxon>
        <taxon>Pinales</taxon>
        <taxon>Pinaceae</taxon>
        <taxon>Picea</taxon>
    </lineage>
</organism>
<proteinExistence type="predicted"/>
<reference evidence="1" key="1">
    <citation type="journal article" date="2015" name="Genome Biol. Evol.">
        <title>Organellar Genomes of White Spruce (Picea glauca): Assembly and Annotation.</title>
        <authorList>
            <person name="Jackman S.D."/>
            <person name="Warren R.L."/>
            <person name="Gibb E.A."/>
            <person name="Vandervalk B.P."/>
            <person name="Mohamadi H."/>
            <person name="Chu J."/>
            <person name="Raymond A."/>
            <person name="Pleasance S."/>
            <person name="Coope R."/>
            <person name="Wildung M.R."/>
            <person name="Ritland C.E."/>
            <person name="Bousquet J."/>
            <person name="Jones S.J."/>
            <person name="Bohlmann J."/>
            <person name="Birol I."/>
        </authorList>
    </citation>
    <scope>NUCLEOTIDE SEQUENCE [LARGE SCALE GENOMIC DNA]</scope>
    <source>
        <tissue evidence="1">Flushing bud</tissue>
    </source>
</reference>
<comment type="caution">
    <text evidence="1">The sequence shown here is derived from an EMBL/GenBank/DDBJ whole genome shotgun (WGS) entry which is preliminary data.</text>
</comment>
<sequence length="73" mass="8793">MFHIERKILMFVIEEILMFVPESKILHLVKGIQSELQILTFVIQIHKIQIQMLVVVQMFEVEIEMKIRTQNQQ</sequence>